<dbReference type="InterPro" id="IPR036179">
    <property type="entry name" value="Ig-like_dom_sf"/>
</dbReference>
<dbReference type="Gene3D" id="2.60.40.10">
    <property type="entry name" value="Immunoglobulins"/>
    <property type="match status" value="2"/>
</dbReference>
<name>A0A6A4IQQ8_APOLU</name>
<protein>
    <submittedName>
        <fullName evidence="1">Uncharacterized protein</fullName>
    </submittedName>
</protein>
<accession>A0A6A4IQQ8</accession>
<gene>
    <name evidence="1" type="ORF">GE061_004653</name>
</gene>
<dbReference type="EMBL" id="WIXP02000012">
    <property type="protein sequence ID" value="KAF6202255.1"/>
    <property type="molecule type" value="Genomic_DNA"/>
</dbReference>
<evidence type="ECO:0000313" key="1">
    <source>
        <dbReference type="EMBL" id="KAF6202255.1"/>
    </source>
</evidence>
<keyword evidence="2" id="KW-1185">Reference proteome</keyword>
<dbReference type="OrthoDB" id="5969272at2759"/>
<sequence length="261" mass="28697">MLMGTGQSYVEEGPRRGPSFLMEPPPKLEFSNSSGGRLDCTASGLPQPTVTWQGLDGSNIVDVPGVRRVLANGTLLMLVFPPELYRQDVHSNVYRCVASNNVGTIISRDVHVRAVVTQNYKVSVQVQRVAEGCTAVLQCIVDRSARDMVKVVGWLQEPSFYIYPSLQGEEFSASLDCQIGSDTHNQIVKDKPSTAVSRISVVLLKNAPSFQPRYEPSFAKGSRFPTKERLFGLDKGPIRLWVGGKGPLEQTCGCKWPANLR</sequence>
<dbReference type="SUPFAM" id="SSF48726">
    <property type="entry name" value="Immunoglobulin"/>
    <property type="match status" value="1"/>
</dbReference>
<proteinExistence type="predicted"/>
<dbReference type="AlphaFoldDB" id="A0A6A4IQQ8"/>
<dbReference type="InterPro" id="IPR013783">
    <property type="entry name" value="Ig-like_fold"/>
</dbReference>
<dbReference type="PROSITE" id="PS50835">
    <property type="entry name" value="IG_LIKE"/>
    <property type="match status" value="1"/>
</dbReference>
<dbReference type="Proteomes" id="UP000466442">
    <property type="component" value="Linkage Group LG12"/>
</dbReference>
<organism evidence="1 2">
    <name type="scientific">Apolygus lucorum</name>
    <name type="common">Small green plant bug</name>
    <name type="synonym">Lygocoris lucorum</name>
    <dbReference type="NCBI Taxonomy" id="248454"/>
    <lineage>
        <taxon>Eukaryota</taxon>
        <taxon>Metazoa</taxon>
        <taxon>Ecdysozoa</taxon>
        <taxon>Arthropoda</taxon>
        <taxon>Hexapoda</taxon>
        <taxon>Insecta</taxon>
        <taxon>Pterygota</taxon>
        <taxon>Neoptera</taxon>
        <taxon>Paraneoptera</taxon>
        <taxon>Hemiptera</taxon>
        <taxon>Heteroptera</taxon>
        <taxon>Panheteroptera</taxon>
        <taxon>Cimicomorpha</taxon>
        <taxon>Miridae</taxon>
        <taxon>Mirini</taxon>
        <taxon>Apolygus</taxon>
    </lineage>
</organism>
<dbReference type="InterPro" id="IPR007110">
    <property type="entry name" value="Ig-like_dom"/>
</dbReference>
<evidence type="ECO:0000313" key="2">
    <source>
        <dbReference type="Proteomes" id="UP000466442"/>
    </source>
</evidence>
<comment type="caution">
    <text evidence="1">The sequence shown here is derived from an EMBL/GenBank/DDBJ whole genome shotgun (WGS) entry which is preliminary data.</text>
</comment>
<reference evidence="1" key="1">
    <citation type="journal article" date="2021" name="Mol. Ecol. Resour.">
        <title>Apolygus lucorum genome provides insights into omnivorousness and mesophyll feeding.</title>
        <authorList>
            <person name="Liu Y."/>
            <person name="Liu H."/>
            <person name="Wang H."/>
            <person name="Huang T."/>
            <person name="Liu B."/>
            <person name="Yang B."/>
            <person name="Yin L."/>
            <person name="Li B."/>
            <person name="Zhang Y."/>
            <person name="Zhang S."/>
            <person name="Jiang F."/>
            <person name="Zhang X."/>
            <person name="Ren Y."/>
            <person name="Wang B."/>
            <person name="Wang S."/>
            <person name="Lu Y."/>
            <person name="Wu K."/>
            <person name="Fan W."/>
            <person name="Wang G."/>
        </authorList>
    </citation>
    <scope>NUCLEOTIDE SEQUENCE</scope>
    <source>
        <strain evidence="1">12Hb</strain>
    </source>
</reference>